<dbReference type="InterPro" id="IPR036942">
    <property type="entry name" value="Beta-barrel_TonB_sf"/>
</dbReference>
<proteinExistence type="inferred from homology"/>
<dbReference type="SUPFAM" id="SSF49464">
    <property type="entry name" value="Carboxypeptidase regulatory domain-like"/>
    <property type="match status" value="1"/>
</dbReference>
<evidence type="ECO:0000256" key="6">
    <source>
        <dbReference type="ARBA" id="ARBA00023237"/>
    </source>
</evidence>
<keyword evidence="4 7" id="KW-0812">Transmembrane</keyword>
<name>A0A4R0NGG7_9SPHI</name>
<comment type="subcellular location">
    <subcellularLocation>
        <location evidence="1 7">Cell outer membrane</location>
        <topology evidence="1 7">Multi-pass membrane protein</topology>
    </subcellularLocation>
</comment>
<dbReference type="Gene3D" id="2.60.40.1120">
    <property type="entry name" value="Carboxypeptidase-like, regulatory domain"/>
    <property type="match status" value="1"/>
</dbReference>
<organism evidence="9 10">
    <name type="scientific">Pedobacter hiemivivus</name>
    <dbReference type="NCBI Taxonomy" id="2530454"/>
    <lineage>
        <taxon>Bacteria</taxon>
        <taxon>Pseudomonadati</taxon>
        <taxon>Bacteroidota</taxon>
        <taxon>Sphingobacteriia</taxon>
        <taxon>Sphingobacteriales</taxon>
        <taxon>Sphingobacteriaceae</taxon>
        <taxon>Pedobacter</taxon>
    </lineage>
</organism>
<evidence type="ECO:0000313" key="9">
    <source>
        <dbReference type="EMBL" id="TCC99630.1"/>
    </source>
</evidence>
<dbReference type="AlphaFoldDB" id="A0A4R0NGG7"/>
<evidence type="ECO:0000256" key="4">
    <source>
        <dbReference type="ARBA" id="ARBA00022692"/>
    </source>
</evidence>
<dbReference type="OrthoDB" id="9768177at2"/>
<evidence type="ECO:0000259" key="8">
    <source>
        <dbReference type="Pfam" id="PF07715"/>
    </source>
</evidence>
<sequence>MRKIYFYYLPRCLKLFSAALIICFCVFTPGNTFAKIDILSVMRQKTVSGKIVDAEDGKALPGASIAVKGGTQVTSADANGAFTITVPDDNSILIIKYIGYATQEIIVGNRTRIQVSLKASTSDLSQVVVVGYGSQNKKDVTGAIKSLKSDEFNKGIINSPQQLLQGKVSGVNVTSASGEPGGPTGISVRGPGGIRSGNSPLFVVDGLPLDNSNTGSGDPLSFINPQDIESIDVLKDASATAIYGSRGANGVIIITTKKGKGGASTLAASASLGISTLARALPVLTADEFRIEVPKAGGVLDDKGGSTDWQKEITRVAKTQNYNITMSGGGDKLAYFSSVGVQKQEGIIKKNDLNRYSGRFNATQKFLEDRLVVDINLNASNTKQQRPPITNILGDALINNPTYPAKDANGMPILYQNINNPSLFFDLDKETTTTNRVIGNISPSMKIIKGLVYKVNLGVDNSTATRDVLNLPNAVPLRDGRLETFYNTNTNTLIENYLTYNWSNTKHNLSALGGHSYQRIFVQQRNNSINKFLVGGVDPIYNPGVGQELTLGSNRPGGFALINELQSFFGRVTYQYNEKYLFTANFRADGSTKFGANNKYGYFPSFSLGWKISEEDFMKNSIFSNLKLRAGYGITGNQEIPPKITQALFVSNATGSYPLYPTGAYPAGTTYARFANPDIQWETSKQTDIGLDFGLFKGALTGTIDVFNKVSKNILLLVIPADPVQPAQEVWSNVKDMTITNKGIEFELDYRHKSEYGITYNIGGNITYIKNKVQHSPYSVIPAGSVSGAGITSSTINGYVNDQPLGTFFLKEFTGFDAAGLSTYRDTDGDGLVTDKDRISAGTALPNTMYNFYASAAFKGFDLSINFNGVSGNKIYDYTQNVSFSKLRLAKNANATREAIANPTESLNNPTPVSTRYLKNGAYLRLNNVSLGYSFNTKDLGVNKWFSNIHLSVTGQNLFVITDYTGYDPEVNSDRAIDGVSSYGIDFLSYPKARSIVFGLNFSF</sequence>
<dbReference type="PROSITE" id="PS52016">
    <property type="entry name" value="TONB_DEPENDENT_REC_3"/>
    <property type="match status" value="1"/>
</dbReference>
<keyword evidence="5 7" id="KW-0472">Membrane</keyword>
<keyword evidence="2 7" id="KW-0813">Transport</keyword>
<dbReference type="NCBIfam" id="TIGR04057">
    <property type="entry name" value="SusC_RagA_signa"/>
    <property type="match status" value="1"/>
</dbReference>
<evidence type="ECO:0000256" key="3">
    <source>
        <dbReference type="ARBA" id="ARBA00022452"/>
    </source>
</evidence>
<dbReference type="GO" id="GO:0009279">
    <property type="term" value="C:cell outer membrane"/>
    <property type="evidence" value="ECO:0007669"/>
    <property type="project" value="UniProtKB-SubCell"/>
</dbReference>
<dbReference type="Pfam" id="PF07715">
    <property type="entry name" value="Plug"/>
    <property type="match status" value="1"/>
</dbReference>
<evidence type="ECO:0000256" key="2">
    <source>
        <dbReference type="ARBA" id="ARBA00022448"/>
    </source>
</evidence>
<dbReference type="EMBL" id="SJSM01000001">
    <property type="protein sequence ID" value="TCC99630.1"/>
    <property type="molecule type" value="Genomic_DNA"/>
</dbReference>
<dbReference type="InterPro" id="IPR023997">
    <property type="entry name" value="TonB-dep_OMP_SusC/RagA_CS"/>
</dbReference>
<dbReference type="InterPro" id="IPR037066">
    <property type="entry name" value="Plug_dom_sf"/>
</dbReference>
<comment type="similarity">
    <text evidence="7">Belongs to the TonB-dependent receptor family.</text>
</comment>
<feature type="domain" description="TonB-dependent receptor plug" evidence="8">
    <location>
        <begin position="137"/>
        <end position="251"/>
    </location>
</feature>
<keyword evidence="6 7" id="KW-0998">Cell outer membrane</keyword>
<dbReference type="NCBIfam" id="TIGR04056">
    <property type="entry name" value="OMP_RagA_SusC"/>
    <property type="match status" value="1"/>
</dbReference>
<evidence type="ECO:0000256" key="7">
    <source>
        <dbReference type="PROSITE-ProRule" id="PRU01360"/>
    </source>
</evidence>
<keyword evidence="10" id="KW-1185">Reference proteome</keyword>
<accession>A0A4R0NGG7</accession>
<dbReference type="Gene3D" id="2.40.170.20">
    <property type="entry name" value="TonB-dependent receptor, beta-barrel domain"/>
    <property type="match status" value="1"/>
</dbReference>
<dbReference type="InterPro" id="IPR039426">
    <property type="entry name" value="TonB-dep_rcpt-like"/>
</dbReference>
<comment type="caution">
    <text evidence="9">The sequence shown here is derived from an EMBL/GenBank/DDBJ whole genome shotgun (WGS) entry which is preliminary data.</text>
</comment>
<evidence type="ECO:0000256" key="1">
    <source>
        <dbReference type="ARBA" id="ARBA00004571"/>
    </source>
</evidence>
<protein>
    <submittedName>
        <fullName evidence="9">TonB-dependent receptor</fullName>
    </submittedName>
</protein>
<dbReference type="Gene3D" id="2.170.130.10">
    <property type="entry name" value="TonB-dependent receptor, plug domain"/>
    <property type="match status" value="1"/>
</dbReference>
<keyword evidence="3 7" id="KW-1134">Transmembrane beta strand</keyword>
<dbReference type="SUPFAM" id="SSF56935">
    <property type="entry name" value="Porins"/>
    <property type="match status" value="1"/>
</dbReference>
<evidence type="ECO:0000313" key="10">
    <source>
        <dbReference type="Proteomes" id="UP000291117"/>
    </source>
</evidence>
<keyword evidence="9" id="KW-0675">Receptor</keyword>
<gene>
    <name evidence="9" type="ORF">EZ444_02875</name>
</gene>
<reference evidence="9 10" key="1">
    <citation type="submission" date="2019-02" db="EMBL/GenBank/DDBJ databases">
        <title>Pedobacter sp. RP-3-8 sp. nov., isolated from Arctic soil.</title>
        <authorList>
            <person name="Dahal R.H."/>
        </authorList>
    </citation>
    <scope>NUCLEOTIDE SEQUENCE [LARGE SCALE GENOMIC DNA]</scope>
    <source>
        <strain evidence="9 10">RP-3-8</strain>
    </source>
</reference>
<dbReference type="InterPro" id="IPR023996">
    <property type="entry name" value="TonB-dep_OMP_SusC/RagA"/>
</dbReference>
<dbReference type="Pfam" id="PF13715">
    <property type="entry name" value="CarbopepD_reg_2"/>
    <property type="match status" value="1"/>
</dbReference>
<dbReference type="InterPro" id="IPR012910">
    <property type="entry name" value="Plug_dom"/>
</dbReference>
<evidence type="ECO:0000256" key="5">
    <source>
        <dbReference type="ARBA" id="ARBA00023136"/>
    </source>
</evidence>
<dbReference type="Proteomes" id="UP000291117">
    <property type="component" value="Unassembled WGS sequence"/>
</dbReference>
<dbReference type="InterPro" id="IPR008969">
    <property type="entry name" value="CarboxyPept-like_regulatory"/>
</dbReference>